<gene>
    <name evidence="1" type="ORF">RF11_00140</name>
</gene>
<accession>A0A0C2JLV4</accession>
<keyword evidence="2" id="KW-1185">Reference proteome</keyword>
<dbReference type="OrthoDB" id="10487769at2759"/>
<proteinExistence type="predicted"/>
<name>A0A0C2JLV4_THEKT</name>
<protein>
    <submittedName>
        <fullName evidence="1">Uncharacterized protein</fullName>
    </submittedName>
</protein>
<organism evidence="1 2">
    <name type="scientific">Thelohanellus kitauei</name>
    <name type="common">Myxosporean</name>
    <dbReference type="NCBI Taxonomy" id="669202"/>
    <lineage>
        <taxon>Eukaryota</taxon>
        <taxon>Metazoa</taxon>
        <taxon>Cnidaria</taxon>
        <taxon>Myxozoa</taxon>
        <taxon>Myxosporea</taxon>
        <taxon>Bivalvulida</taxon>
        <taxon>Platysporina</taxon>
        <taxon>Myxobolidae</taxon>
        <taxon>Thelohanellus</taxon>
    </lineage>
</organism>
<evidence type="ECO:0000313" key="2">
    <source>
        <dbReference type="Proteomes" id="UP000031668"/>
    </source>
</evidence>
<dbReference type="EMBL" id="JWZT01002083">
    <property type="protein sequence ID" value="KII70358.1"/>
    <property type="molecule type" value="Genomic_DNA"/>
</dbReference>
<dbReference type="Proteomes" id="UP000031668">
    <property type="component" value="Unassembled WGS sequence"/>
</dbReference>
<evidence type="ECO:0000313" key="1">
    <source>
        <dbReference type="EMBL" id="KII70358.1"/>
    </source>
</evidence>
<sequence length="347" mass="39932">MISRKTAKCASRIAAKSLNGSQKCKSNLDDILTQGVPILIPRDSVKKPYKIYVDSIESNSIRKAEYVTKTIARKNKDTLPDQQGYETLVDSLRLIEKNREIKKNLSKRILFDIIPPLMKQDYRISVEQKFVTNFYREKRFFYLKYMPDFVVSSASSKLHFDEKPVMNRSFNLFEDMKAFKTGIQPSKLVDSAGFRLEERKPVKRNRYMEYVGPAPSLAHPHLILVHSQLREKDIHGNTYSPVSHGIKVAFGALTSYVAEINRSLDRGTGWGYVFGQNLVDPLCCNVVVLSKEYYITLKYQLNSLQLFTNSGVWNIAEYSPKKYYHNGSDVNLKSAKYLISFLHEVLK</sequence>
<comment type="caution">
    <text evidence="1">The sequence shown here is derived from an EMBL/GenBank/DDBJ whole genome shotgun (WGS) entry which is preliminary data.</text>
</comment>
<reference evidence="1 2" key="1">
    <citation type="journal article" date="2014" name="Genome Biol. Evol.">
        <title>The genome of the myxosporean Thelohanellus kitauei shows adaptations to nutrient acquisition within its fish host.</title>
        <authorList>
            <person name="Yang Y."/>
            <person name="Xiong J."/>
            <person name="Zhou Z."/>
            <person name="Huo F."/>
            <person name="Miao W."/>
            <person name="Ran C."/>
            <person name="Liu Y."/>
            <person name="Zhang J."/>
            <person name="Feng J."/>
            <person name="Wang M."/>
            <person name="Wang M."/>
            <person name="Wang L."/>
            <person name="Yao B."/>
        </authorList>
    </citation>
    <scope>NUCLEOTIDE SEQUENCE [LARGE SCALE GENOMIC DNA]</scope>
    <source>
        <strain evidence="1">Wuqing</strain>
    </source>
</reference>
<dbReference type="AlphaFoldDB" id="A0A0C2JLV4"/>